<proteinExistence type="predicted"/>
<dbReference type="AlphaFoldDB" id="A0A8A3PLW6"/>
<dbReference type="Proteomes" id="UP000672032">
    <property type="component" value="Chromosome 6"/>
</dbReference>
<feature type="compositionally biased region" description="Polar residues" evidence="1">
    <location>
        <begin position="1"/>
        <end position="18"/>
    </location>
</feature>
<dbReference type="EMBL" id="CP063410">
    <property type="protein sequence ID" value="QSZ35993.1"/>
    <property type="molecule type" value="Genomic_DNA"/>
</dbReference>
<keyword evidence="3" id="KW-1185">Reference proteome</keyword>
<gene>
    <name evidence="2" type="ORF">DSL72_007115</name>
</gene>
<dbReference type="OrthoDB" id="10545975at2759"/>
<sequence>MHDCSPGSSSSLPHQASDITHGVFGAPLHHCEEDCGGGGIMTGSDAQNRPPPIAKRRSFDRHDVIKVMSDLQRDSTLQSPELMIRLGLSGTDDAVHIPHVVRWPDESSRRDTA</sequence>
<organism evidence="2 3">
    <name type="scientific">Monilinia vaccinii-corymbosi</name>
    <dbReference type="NCBI Taxonomy" id="61207"/>
    <lineage>
        <taxon>Eukaryota</taxon>
        <taxon>Fungi</taxon>
        <taxon>Dikarya</taxon>
        <taxon>Ascomycota</taxon>
        <taxon>Pezizomycotina</taxon>
        <taxon>Leotiomycetes</taxon>
        <taxon>Helotiales</taxon>
        <taxon>Sclerotiniaceae</taxon>
        <taxon>Monilinia</taxon>
    </lineage>
</organism>
<accession>A0A8A3PLW6</accession>
<evidence type="ECO:0000313" key="2">
    <source>
        <dbReference type="EMBL" id="QSZ35993.1"/>
    </source>
</evidence>
<protein>
    <submittedName>
        <fullName evidence="2">Uncharacterized protein</fullName>
    </submittedName>
</protein>
<evidence type="ECO:0000256" key="1">
    <source>
        <dbReference type="SAM" id="MobiDB-lite"/>
    </source>
</evidence>
<feature type="region of interest" description="Disordered" evidence="1">
    <location>
        <begin position="1"/>
        <end position="21"/>
    </location>
</feature>
<evidence type="ECO:0000313" key="3">
    <source>
        <dbReference type="Proteomes" id="UP000672032"/>
    </source>
</evidence>
<reference evidence="2" key="1">
    <citation type="submission" date="2020-10" db="EMBL/GenBank/DDBJ databases">
        <title>Genome Sequence of Monilinia vaccinii-corymbosi Sheds Light on Mummy Berry Disease Infection of Blueberry and Mating Type.</title>
        <authorList>
            <person name="Yow A.G."/>
            <person name="Zhang Y."/>
            <person name="Bansal K."/>
            <person name="Eacker S.M."/>
            <person name="Sullivan S."/>
            <person name="Liachko I."/>
            <person name="Cubeta M.A."/>
            <person name="Rollins J.A."/>
            <person name="Ashrafi H."/>
        </authorList>
    </citation>
    <scope>NUCLEOTIDE SEQUENCE</scope>
    <source>
        <strain evidence="2">RL-1</strain>
    </source>
</reference>
<feature type="region of interest" description="Disordered" evidence="1">
    <location>
        <begin position="39"/>
        <end position="58"/>
    </location>
</feature>
<name>A0A8A3PLW6_9HELO</name>